<dbReference type="Gene3D" id="3.20.20.140">
    <property type="entry name" value="Metal-dependent hydrolases"/>
    <property type="match status" value="1"/>
</dbReference>
<evidence type="ECO:0000259" key="1">
    <source>
        <dbReference type="Pfam" id="PF07969"/>
    </source>
</evidence>
<dbReference type="PANTHER" id="PTHR22642">
    <property type="entry name" value="IMIDAZOLONEPROPIONASE"/>
    <property type="match status" value="1"/>
</dbReference>
<feature type="domain" description="Amidohydrolase 3" evidence="1">
    <location>
        <begin position="52"/>
        <end position="512"/>
    </location>
</feature>
<dbReference type="SUPFAM" id="SSF51338">
    <property type="entry name" value="Composite domain of metallo-dependent hydrolases"/>
    <property type="match status" value="1"/>
</dbReference>
<sequence length="514" mass="57283">MFSQFPNYLIKSDNLFTGLESDPMSGVIAITDNIISGIYANEEAAPQGPDTQVINATGKTVAPANTDVHTFFTGYLLTTFGLDLGNQGTKQEVLAALSNYTNQNPDISLIIAQNLDVNLRLSASDLDNICQDRPLVAFHPYNEQCCLNSKAKETYDFDQDNCYSEAMWKLLRNLLAEKELAREAFINYMFMLNQRGVTSVKEMGFDDFYGFTQVLEDLEESNQLTLRVHFMSQPVGAPLNLTYAKSMKDKFHSNFLSFSGFNQMTDGSISQYEGDLKHPYKDQSFTCKKDIDWSALEKDTLLADEAGFRFSLHAQGDNAISKCLSIFAKCQVGDDGKLINRHAITDLEYSDANDFAQMAKLGVVAEVYPQIMSLYTREEKLETIDKMLGADRGKDYWNRRAMADSGVTISCGTDLPLLFPSLQESIYHASYNLFPEGGASFNQANGLSIAEVVKAWTYGGQYNLGRETLLGTLEVGKLADLVIYSDNLFAVSAEQVRSVEVEKTLLDGKIVYEK</sequence>
<accession>A0ABT1EKT6</accession>
<evidence type="ECO:0000313" key="3">
    <source>
        <dbReference type="Proteomes" id="UP001523565"/>
    </source>
</evidence>
<evidence type="ECO:0000313" key="2">
    <source>
        <dbReference type="EMBL" id="MCP1110382.1"/>
    </source>
</evidence>
<dbReference type="Gene3D" id="3.10.310.70">
    <property type="match status" value="1"/>
</dbReference>
<dbReference type="Gene3D" id="2.30.40.10">
    <property type="entry name" value="Urease, subunit C, domain 1"/>
    <property type="match status" value="1"/>
</dbReference>
<dbReference type="EMBL" id="JAMZFV010000012">
    <property type="protein sequence ID" value="MCP1110382.1"/>
    <property type="molecule type" value="Genomic_DNA"/>
</dbReference>
<dbReference type="InterPro" id="IPR011059">
    <property type="entry name" value="Metal-dep_hydrolase_composite"/>
</dbReference>
<dbReference type="RefSeq" id="WP_262069263.1">
    <property type="nucleotide sequence ID" value="NZ_JAMXOC010000012.1"/>
</dbReference>
<dbReference type="InterPro" id="IPR013108">
    <property type="entry name" value="Amidohydro_3"/>
</dbReference>
<gene>
    <name evidence="2" type="ORF">NK118_08970</name>
</gene>
<dbReference type="SUPFAM" id="SSF51556">
    <property type="entry name" value="Metallo-dependent hydrolases"/>
    <property type="match status" value="1"/>
</dbReference>
<comment type="caution">
    <text evidence="2">The sequence shown here is derived from an EMBL/GenBank/DDBJ whole genome shotgun (WGS) entry which is preliminary data.</text>
</comment>
<dbReference type="InterPro" id="IPR032466">
    <property type="entry name" value="Metal_Hydrolase"/>
</dbReference>
<proteinExistence type="predicted"/>
<dbReference type="Pfam" id="PF07969">
    <property type="entry name" value="Amidohydro_3"/>
    <property type="match status" value="1"/>
</dbReference>
<name>A0ABT1EKT6_9FIRM</name>
<reference evidence="2 3" key="1">
    <citation type="journal article" date="2022" name="Genome Biol. Evol.">
        <title>Host diet, physiology and behaviors set the stage for Lachnospiraceae cladogenesis.</title>
        <authorList>
            <person name="Vera-Ponce De Leon A."/>
            <person name="Schneider M."/>
            <person name="Jahnes B.C."/>
            <person name="Sadowski V."/>
            <person name="Camuy-Velez L.A."/>
            <person name="Duan J."/>
            <person name="Sabree Z.L."/>
        </authorList>
    </citation>
    <scope>NUCLEOTIDE SEQUENCE [LARGE SCALE GENOMIC DNA]</scope>
    <source>
        <strain evidence="2 3">PAL227</strain>
    </source>
</reference>
<keyword evidence="3" id="KW-1185">Reference proteome</keyword>
<organism evidence="2 3">
    <name type="scientific">Ohessyouella blattaphilus</name>
    <dbReference type="NCBI Taxonomy" id="2949333"/>
    <lineage>
        <taxon>Bacteria</taxon>
        <taxon>Bacillati</taxon>
        <taxon>Bacillota</taxon>
        <taxon>Clostridia</taxon>
        <taxon>Lachnospirales</taxon>
        <taxon>Lachnospiraceae</taxon>
        <taxon>Ohessyouella</taxon>
    </lineage>
</organism>
<dbReference type="PANTHER" id="PTHR22642:SF2">
    <property type="entry name" value="PROTEIN LONG AFTER FAR-RED 3"/>
    <property type="match status" value="1"/>
</dbReference>
<dbReference type="Proteomes" id="UP001523565">
    <property type="component" value="Unassembled WGS sequence"/>
</dbReference>
<protein>
    <submittedName>
        <fullName evidence="2">Amidohydrolase family protein</fullName>
    </submittedName>
</protein>